<keyword evidence="2" id="KW-0812">Transmembrane</keyword>
<protein>
    <submittedName>
        <fullName evidence="4">Invasion associated locus B family protein</fullName>
    </submittedName>
</protein>
<evidence type="ECO:0000313" key="4">
    <source>
        <dbReference type="EMBL" id="MBJ3777679.1"/>
    </source>
</evidence>
<evidence type="ECO:0000313" key="5">
    <source>
        <dbReference type="Proteomes" id="UP000609531"/>
    </source>
</evidence>
<dbReference type="Proteomes" id="UP000609531">
    <property type="component" value="Unassembled WGS sequence"/>
</dbReference>
<dbReference type="InterPro" id="IPR010642">
    <property type="entry name" value="Invasion_prot_B"/>
</dbReference>
<evidence type="ECO:0000256" key="1">
    <source>
        <dbReference type="SAM" id="MobiDB-lite"/>
    </source>
</evidence>
<organism evidence="4 5">
    <name type="scientific">Acuticoccus mangrovi</name>
    <dbReference type="NCBI Taxonomy" id="2796142"/>
    <lineage>
        <taxon>Bacteria</taxon>
        <taxon>Pseudomonadati</taxon>
        <taxon>Pseudomonadota</taxon>
        <taxon>Alphaproteobacteria</taxon>
        <taxon>Hyphomicrobiales</taxon>
        <taxon>Amorphaceae</taxon>
        <taxon>Acuticoccus</taxon>
    </lineage>
</organism>
<dbReference type="InterPro" id="IPR038696">
    <property type="entry name" value="IalB_sf"/>
</dbReference>
<keyword evidence="3" id="KW-0732">Signal</keyword>
<feature type="transmembrane region" description="Helical" evidence="2">
    <location>
        <begin position="224"/>
        <end position="247"/>
    </location>
</feature>
<reference evidence="4" key="1">
    <citation type="submission" date="2020-12" db="EMBL/GenBank/DDBJ databases">
        <title>Bacterial taxonomy.</title>
        <authorList>
            <person name="Pan X."/>
        </authorList>
    </citation>
    <scope>NUCLEOTIDE SEQUENCE</scope>
    <source>
        <strain evidence="4">B2012</strain>
    </source>
</reference>
<feature type="chain" id="PRO_5038131229" evidence="3">
    <location>
        <begin position="28"/>
        <end position="362"/>
    </location>
</feature>
<feature type="compositionally biased region" description="Acidic residues" evidence="1">
    <location>
        <begin position="261"/>
        <end position="289"/>
    </location>
</feature>
<proteinExistence type="predicted"/>
<feature type="signal peptide" evidence="3">
    <location>
        <begin position="1"/>
        <end position="27"/>
    </location>
</feature>
<comment type="caution">
    <text evidence="4">The sequence shown here is derived from an EMBL/GenBank/DDBJ whole genome shotgun (WGS) entry which is preliminary data.</text>
</comment>
<sequence>MSRIVFLITAVLALLAGVLGSTGDAAAQGRIAARHGDWQIRCERPVGAPSEQCALVQNVEAQDRANVGLTVIFLRTADRQARILRVLAPLGVLLPSGLGLSIDNNEVGLAGFVRCLPEGCIAEVELDDGLIERFEAGNTATFVIFQTPEEGIGIPISLNGFTSGFAALDNPPPPSAAVDDDAPTGPVATATEVVDRPATPIEPSSFTLPPDDRTDLDRLLEDDLFPIVAGAVAIFVIMIVGAITLIVRAGRRRKRRRDSDDGYDDEDDEDDDLDELEALDDDDEEDEDLTAPRRLTGAHRRQPRLAPPSPERHLPDDEDEDVPPRREPARNGPRRRPDRPDRPGPRPGRMPTAQRPRPSRGD</sequence>
<evidence type="ECO:0000256" key="3">
    <source>
        <dbReference type="SAM" id="SignalP"/>
    </source>
</evidence>
<keyword evidence="2" id="KW-1133">Transmembrane helix</keyword>
<dbReference type="Gene3D" id="2.60.40.1880">
    <property type="entry name" value="Invasion associated locus B (IalB) protein"/>
    <property type="match status" value="1"/>
</dbReference>
<dbReference type="RefSeq" id="WP_198883586.1">
    <property type="nucleotide sequence ID" value="NZ_JAEKJA010000019.1"/>
</dbReference>
<dbReference type="EMBL" id="JAEKJA010000019">
    <property type="protein sequence ID" value="MBJ3777679.1"/>
    <property type="molecule type" value="Genomic_DNA"/>
</dbReference>
<gene>
    <name evidence="4" type="ORF">JCR33_18380</name>
</gene>
<name>A0A934IJ70_9HYPH</name>
<dbReference type="AlphaFoldDB" id="A0A934IJ70"/>
<feature type="region of interest" description="Disordered" evidence="1">
    <location>
        <begin position="250"/>
        <end position="362"/>
    </location>
</feature>
<evidence type="ECO:0000256" key="2">
    <source>
        <dbReference type="SAM" id="Phobius"/>
    </source>
</evidence>
<keyword evidence="2" id="KW-0472">Membrane</keyword>
<dbReference type="Pfam" id="PF06776">
    <property type="entry name" value="IalB"/>
    <property type="match status" value="1"/>
</dbReference>
<keyword evidence="5" id="KW-1185">Reference proteome</keyword>
<accession>A0A934IJ70</accession>